<keyword evidence="3" id="KW-0732">Signal</keyword>
<name>A0AA41Q5Q2_9ACTN</name>
<dbReference type="Gene3D" id="3.40.50.410">
    <property type="entry name" value="von Willebrand factor, type A domain"/>
    <property type="match status" value="1"/>
</dbReference>
<feature type="compositionally biased region" description="Pro residues" evidence="1">
    <location>
        <begin position="660"/>
        <end position="687"/>
    </location>
</feature>
<feature type="domain" description="VWFA" evidence="4">
    <location>
        <begin position="204"/>
        <end position="416"/>
    </location>
</feature>
<keyword evidence="2" id="KW-0472">Membrane</keyword>
<proteinExistence type="predicted"/>
<dbReference type="CDD" id="cd00198">
    <property type="entry name" value="vWFA"/>
    <property type="match status" value="1"/>
</dbReference>
<dbReference type="AlphaFoldDB" id="A0AA41Q5Q2"/>
<gene>
    <name evidence="5" type="ORF">LZ495_30220</name>
</gene>
<keyword evidence="6" id="KW-1185">Reference proteome</keyword>
<dbReference type="InterPro" id="IPR002035">
    <property type="entry name" value="VWF_A"/>
</dbReference>
<keyword evidence="2" id="KW-1133">Transmembrane helix</keyword>
<dbReference type="EMBL" id="JAKFHA010000024">
    <property type="protein sequence ID" value="MCF2531470.1"/>
    <property type="molecule type" value="Genomic_DNA"/>
</dbReference>
<dbReference type="SUPFAM" id="SSF53300">
    <property type="entry name" value="vWA-like"/>
    <property type="match status" value="1"/>
</dbReference>
<feature type="chain" id="PRO_5041227142" evidence="3">
    <location>
        <begin position="39"/>
        <end position="734"/>
    </location>
</feature>
<sequence>MHPTSEALTVRRRRTARRTVQAAAAALVGGLLTAAAPAAVPPADPATSVVTVRTGGDRAGDAVVGPLAGVRLALYADADAAAPLPESWAACTSDADGDCSFTIPDTGRGGANAARVLHVGQPADGVPAGWFTSTSLRTGAGSGSGSVQSPYRFPTPALVGGQTYRSTGDFMRSTDYAASPYVASGGIWQQSRTNPPLPQACGLDIALVLDLSASVGSALPSLKKAADGFADALTGTPSRLALFSFDRSSPSAGADANHPDLMSVSTTEGATAFKQLYAGWSLGSGTNWDQGLYAVAKAAPHYDAVVVLTDGNPTYWNNPREGDGSHTHFADVEGGIFAANAVKAENTRVVALGVGKGVEGVSGLNLRAISGPTAFDGTNPTTADYFQTADFDTAGQALHDIALTHCDGTLSVIKQIVPAGNTGEDVTGSTSAGGGWEFTATSTTAGIGGLPDTQRTPNTRAVGGVVFQPTFPPAVPEADITVTEAQQPGHTLVTRGGKNAVCTNLDTGAPLPVTNTGTADAPGFTVDVPRLAAVSCVVHNRPPLPADVAVSKQWSIDGVTYTHSARPPGYDAALTLTGPAADAGASAQDWDTVRTGYTAGSATTLAETATLPDSCTLVDSRVVTANGTQVAAPLPYTAQLPLAHNTFTVRNTVTCTTTPSPTPTPGTPTPTPTPGPSTHIPSPPAPAIPAEQARSGGALPRTGAAHLFTGIVVGCALLAAGALALAATRNRRRT</sequence>
<evidence type="ECO:0000259" key="4">
    <source>
        <dbReference type="PROSITE" id="PS50234"/>
    </source>
</evidence>
<evidence type="ECO:0000313" key="6">
    <source>
        <dbReference type="Proteomes" id="UP001165378"/>
    </source>
</evidence>
<dbReference type="RefSeq" id="WP_235056122.1">
    <property type="nucleotide sequence ID" value="NZ_JAKFHA010000024.1"/>
</dbReference>
<reference evidence="5" key="1">
    <citation type="submission" date="2022-01" db="EMBL/GenBank/DDBJ databases">
        <title>Genome-Based Taxonomic Classification of the Phylum Actinobacteria.</title>
        <authorList>
            <person name="Gao Y."/>
        </authorList>
    </citation>
    <scope>NUCLEOTIDE SEQUENCE</scope>
    <source>
        <strain evidence="5">KLBMP 8922</strain>
    </source>
</reference>
<evidence type="ECO:0000256" key="1">
    <source>
        <dbReference type="SAM" id="MobiDB-lite"/>
    </source>
</evidence>
<evidence type="ECO:0000256" key="3">
    <source>
        <dbReference type="SAM" id="SignalP"/>
    </source>
</evidence>
<dbReference type="SMART" id="SM00327">
    <property type="entry name" value="VWA"/>
    <property type="match status" value="1"/>
</dbReference>
<feature type="region of interest" description="Disordered" evidence="1">
    <location>
        <begin position="656"/>
        <end position="697"/>
    </location>
</feature>
<evidence type="ECO:0000313" key="5">
    <source>
        <dbReference type="EMBL" id="MCF2531470.1"/>
    </source>
</evidence>
<feature type="signal peptide" evidence="3">
    <location>
        <begin position="1"/>
        <end position="38"/>
    </location>
</feature>
<keyword evidence="2" id="KW-0812">Transmembrane</keyword>
<dbReference type="InterPro" id="IPR036465">
    <property type="entry name" value="vWFA_dom_sf"/>
</dbReference>
<dbReference type="Proteomes" id="UP001165378">
    <property type="component" value="Unassembled WGS sequence"/>
</dbReference>
<evidence type="ECO:0000256" key="2">
    <source>
        <dbReference type="SAM" id="Phobius"/>
    </source>
</evidence>
<organism evidence="5 6">
    <name type="scientific">Yinghuangia soli</name>
    <dbReference type="NCBI Taxonomy" id="2908204"/>
    <lineage>
        <taxon>Bacteria</taxon>
        <taxon>Bacillati</taxon>
        <taxon>Actinomycetota</taxon>
        <taxon>Actinomycetes</taxon>
        <taxon>Kitasatosporales</taxon>
        <taxon>Streptomycetaceae</taxon>
        <taxon>Yinghuangia</taxon>
    </lineage>
</organism>
<accession>A0AA41Q5Q2</accession>
<feature type="transmembrane region" description="Helical" evidence="2">
    <location>
        <begin position="704"/>
        <end position="727"/>
    </location>
</feature>
<dbReference type="PROSITE" id="PS50234">
    <property type="entry name" value="VWFA"/>
    <property type="match status" value="1"/>
</dbReference>
<comment type="caution">
    <text evidence="5">The sequence shown here is derived from an EMBL/GenBank/DDBJ whole genome shotgun (WGS) entry which is preliminary data.</text>
</comment>
<protein>
    <submittedName>
        <fullName evidence="5">VWA domain-containing protein</fullName>
    </submittedName>
</protein>